<evidence type="ECO:0000256" key="1">
    <source>
        <dbReference type="SAM" id="MobiDB-lite"/>
    </source>
</evidence>
<reference evidence="2 3" key="1">
    <citation type="journal article" date="2014" name="Int. J. Syst. Evol. Microbiol.">
        <title>Complete genome sequence of Corynebacterium casei LMG S-19264T (=DSM 44701T), isolated from a smear-ripened cheese.</title>
        <authorList>
            <consortium name="US DOE Joint Genome Institute (JGI-PGF)"/>
            <person name="Walter F."/>
            <person name="Albersmeier A."/>
            <person name="Kalinowski J."/>
            <person name="Ruckert C."/>
        </authorList>
    </citation>
    <scope>NUCLEOTIDE SEQUENCE [LARGE SCALE GENOMIC DNA]</scope>
    <source>
        <strain evidence="2 3">CGMCC 4.7111</strain>
    </source>
</reference>
<comment type="caution">
    <text evidence="2">The sequence shown here is derived from an EMBL/GenBank/DDBJ whole genome shotgun (WGS) entry which is preliminary data.</text>
</comment>
<dbReference type="EMBL" id="BMMM01000021">
    <property type="protein sequence ID" value="GGN88010.1"/>
    <property type="molecule type" value="Genomic_DNA"/>
</dbReference>
<dbReference type="Proteomes" id="UP000600365">
    <property type="component" value="Unassembled WGS sequence"/>
</dbReference>
<organism evidence="2 3">
    <name type="scientific">Streptomyces albiflavescens</name>
    <dbReference type="NCBI Taxonomy" id="1623582"/>
    <lineage>
        <taxon>Bacteria</taxon>
        <taxon>Bacillati</taxon>
        <taxon>Actinomycetota</taxon>
        <taxon>Actinomycetes</taxon>
        <taxon>Kitasatosporales</taxon>
        <taxon>Streptomycetaceae</taxon>
        <taxon>Streptomyces</taxon>
    </lineage>
</organism>
<sequence length="135" mass="13741">MRSNAFVRSVCSEARLTAAIRPSPAGVVGGGVDAFEQVAVAIEEGAVNPSGSGETGDGDVPAALGGGVDGLEDAFSAAGRVGWLALDHGVGHPAGLSGRREKIAQLDARQERRSSKVFLEVPSFDQSGARTGREP</sequence>
<dbReference type="AlphaFoldDB" id="A0A918D956"/>
<gene>
    <name evidence="2" type="ORF">GCM10011579_081410</name>
</gene>
<feature type="region of interest" description="Disordered" evidence="1">
    <location>
        <begin position="46"/>
        <end position="65"/>
    </location>
</feature>
<evidence type="ECO:0000313" key="3">
    <source>
        <dbReference type="Proteomes" id="UP000600365"/>
    </source>
</evidence>
<keyword evidence="3" id="KW-1185">Reference proteome</keyword>
<proteinExistence type="predicted"/>
<evidence type="ECO:0000313" key="2">
    <source>
        <dbReference type="EMBL" id="GGN88010.1"/>
    </source>
</evidence>
<accession>A0A918D956</accession>
<protein>
    <submittedName>
        <fullName evidence="2">Uncharacterized protein</fullName>
    </submittedName>
</protein>
<name>A0A918D956_9ACTN</name>